<dbReference type="Gene3D" id="3.30.420.10">
    <property type="entry name" value="Ribonuclease H-like superfamily/Ribonuclease H"/>
    <property type="match status" value="3"/>
</dbReference>
<organism evidence="15">
    <name type="scientific">Endomicrobium trichonymphae</name>
    <dbReference type="NCBI Taxonomy" id="1408204"/>
    <lineage>
        <taxon>Bacteria</taxon>
        <taxon>Pseudomonadati</taxon>
        <taxon>Elusimicrobiota</taxon>
        <taxon>Endomicrobiia</taxon>
        <taxon>Endomicrobiales</taxon>
        <taxon>Endomicrobiaceae</taxon>
        <taxon>Candidatus Endomicrobiellum</taxon>
    </lineage>
</organism>
<evidence type="ECO:0000256" key="1">
    <source>
        <dbReference type="ARBA" id="ARBA00001946"/>
    </source>
</evidence>
<dbReference type="PROSITE" id="PS51749">
    <property type="entry name" value="HNH_CAS9"/>
    <property type="match status" value="1"/>
</dbReference>
<gene>
    <name evidence="12" type="primary">cas9</name>
</gene>
<evidence type="ECO:0000256" key="3">
    <source>
        <dbReference type="ARBA" id="ARBA00022723"/>
    </source>
</evidence>
<evidence type="ECO:0000256" key="9">
    <source>
        <dbReference type="ARBA" id="ARBA00023125"/>
    </source>
</evidence>
<dbReference type="GO" id="GO:0004519">
    <property type="term" value="F:endonuclease activity"/>
    <property type="evidence" value="ECO:0007669"/>
    <property type="project" value="UniProtKB-UniRule"/>
</dbReference>
<keyword evidence="7 12" id="KW-0694">RNA-binding</keyword>
<dbReference type="GO" id="GO:0046872">
    <property type="term" value="F:metal ion binding"/>
    <property type="evidence" value="ECO:0007669"/>
    <property type="project" value="UniProtKB-UniRule"/>
</dbReference>
<evidence type="ECO:0000256" key="2">
    <source>
        <dbReference type="ARBA" id="ARBA00022722"/>
    </source>
</evidence>
<dbReference type="InterPro" id="IPR028629">
    <property type="entry name" value="Cas9"/>
</dbReference>
<evidence type="ECO:0000256" key="12">
    <source>
        <dbReference type="HAMAP-Rule" id="MF_01480"/>
    </source>
</evidence>
<dbReference type="EC" id="3.1.-.-" evidence="12"/>
<keyword evidence="13" id="KW-0175">Coiled coil</keyword>
<evidence type="ECO:0000256" key="8">
    <source>
        <dbReference type="ARBA" id="ARBA00023118"/>
    </source>
</evidence>
<evidence type="ECO:0000256" key="10">
    <source>
        <dbReference type="ARBA" id="ARBA00023211"/>
    </source>
</evidence>
<evidence type="ECO:0000256" key="7">
    <source>
        <dbReference type="ARBA" id="ARBA00022884"/>
    </source>
</evidence>
<evidence type="ECO:0000313" key="15">
    <source>
        <dbReference type="EMBL" id="BAV59370.1"/>
    </source>
</evidence>
<dbReference type="EMBL" id="LC153616">
    <property type="protein sequence ID" value="BAV59370.1"/>
    <property type="molecule type" value="Genomic_DNA"/>
</dbReference>
<feature type="binding site" evidence="12">
    <location>
        <position position="568"/>
    </location>
    <ligand>
        <name>Mg(2+)</name>
        <dbReference type="ChEBI" id="CHEBI:18420"/>
        <label>1</label>
    </ligand>
</feature>
<feature type="coiled-coil region" evidence="13">
    <location>
        <begin position="955"/>
        <end position="986"/>
    </location>
</feature>
<name>A0A1C9ZTA0_ENDTX</name>
<evidence type="ECO:0000256" key="13">
    <source>
        <dbReference type="SAM" id="Coils"/>
    </source>
</evidence>
<dbReference type="InterPro" id="IPR003615">
    <property type="entry name" value="HNH_nuc"/>
</dbReference>
<keyword evidence="10" id="KW-0464">Manganese</keyword>
<proteinExistence type="inferred from homology"/>
<evidence type="ECO:0000256" key="6">
    <source>
        <dbReference type="ARBA" id="ARBA00022842"/>
    </source>
</evidence>
<evidence type="ECO:0000256" key="4">
    <source>
        <dbReference type="ARBA" id="ARBA00022759"/>
    </source>
</evidence>
<protein>
    <recommendedName>
        <fullName evidence="12">CRISPR-associated endonuclease Cas9</fullName>
        <ecNumber evidence="12">3.1.-.-</ecNumber>
    </recommendedName>
</protein>
<keyword evidence="9 12" id="KW-0238">DNA-binding</keyword>
<dbReference type="GO" id="GO:0003723">
    <property type="term" value="F:RNA binding"/>
    <property type="evidence" value="ECO:0007669"/>
    <property type="project" value="UniProtKB-UniRule"/>
</dbReference>
<dbReference type="GO" id="GO:0051607">
    <property type="term" value="P:defense response to virus"/>
    <property type="evidence" value="ECO:0007669"/>
    <property type="project" value="UniProtKB-UniRule"/>
</dbReference>
<evidence type="ECO:0000256" key="5">
    <source>
        <dbReference type="ARBA" id="ARBA00022801"/>
    </source>
</evidence>
<feature type="binding site" evidence="12">
    <location>
        <position position="812"/>
    </location>
    <ligand>
        <name>Mg(2+)</name>
        <dbReference type="ChEBI" id="CHEBI:18420"/>
        <label>2</label>
    </ligand>
</feature>
<keyword evidence="6 12" id="KW-0460">Magnesium</keyword>
<keyword evidence="5 12" id="KW-0378">Hydrolase</keyword>
<comment type="cofactor">
    <cofactor evidence="1 12">
        <name>Mg(2+)</name>
        <dbReference type="ChEBI" id="CHEBI:18420"/>
    </cofactor>
</comment>
<dbReference type="GO" id="GO:0016787">
    <property type="term" value="F:hydrolase activity"/>
    <property type="evidence" value="ECO:0007669"/>
    <property type="project" value="UniProtKB-KW"/>
</dbReference>
<sequence length="1177" mass="137476">MNKVQEIEYKKIKEKLADREYRIGLDLGVGSIGYAVVSLKKYDDLSYLPEDIILAGSRIFASSIGAVERREFRLQRNSHRHRRERMRFLWKLLAEKQLALQPSKDLEKKENSADCETSQKRFPINILKNDPYILRYKALDEKLSLFQLGYVLYHVANHRGTDSIRSFLEDTDDKIKENTKTAKLATETKKIIDSKKYRTFGEYLYKERIQQNERKKVSNRKTAGNKNKEFAVTRDMIFKETEKILASQKQYYTNVLTDEYIKEIEGAIFYQTEKLIPESGYCPYFKDEKRLPCSHKLNEYRRIYEALNNARYSAPVLDEKTGEILSYQEGEEFSSEEKKILFDEVLLKGKKLTESEIKKLLHLPDGCEIQLQGRDKRTQKIKGYALTALEALPFWSKLSQQQQDEFLYDWNGLPEEKLKPKLIDCYSLTENEVDETFQKIRLPSNYAPVGKKAMEILLTYIKDGYSYTEALDKAVSEGKFKVDKQTTIYDSLPYYGKILQESTQKLIGKAFSKQFAKRNYKKPNTNRNEREFGKIANPVVHQSLNELRKLINEIITVFGKKPLEIGLETARELKKSSKDRESLVKQQNENEYNRNKIYKDYVEPHLSQIKSRQENPSRYIFKFELFEEQKSICPFCLKEITPDDIINSKVDIEHIFPIEESEDDAKNNLVIAHNECNADKGKKSPFDAFGDKTSGKYVWNDILHNAKKNLPHKIWRFYQGSLEKFLENKPMLKRFGTDNSYISKIAAKYLACLFNNSSKIFCIKSSLTAQLRIAWELNSIMIPLAKNILSEKELEEFKTLKNKKIRMDNRHHALDAITIAYANRGYHNFLNKIHAKGYKIDYREKNWLSKILLPPLNRDLEDFKISVKNSIEKANVSIKHDHKTNGSLVKGTAYKVYYSGTGKYIITTLKNVEEISFKEKEDPEDTLRRALCGFEDSNIKDEKLIKKLKYNSDLYKKILNTKPKAKQELEQANQETKEEGKKTQKITDVLIYKKACSLVGEQYIQCASRLENKFFAVKEPTEIRTGIGYDTGDNLFLDLYYDKTRKLCGEIIRKIDFNQNKIPNYQKEGYILFERIYQGDTLEADTSEDKISLKNKTGSALDNRTFVKVLTFTESDKYFDGKKDKIQIFFGNLLKSNYKQDDSFYISSMQKYNVRKVILTSLGIIKYRSQILKNKEV</sequence>
<keyword evidence="2 12" id="KW-0540">Nuclease</keyword>
<comment type="similarity">
    <text evidence="12">Belongs to the CRISPR-associated Cas9 family.</text>
</comment>
<feature type="binding site" evidence="12">
    <location>
        <position position="26"/>
    </location>
    <ligand>
        <name>Mg(2+)</name>
        <dbReference type="ChEBI" id="CHEBI:18420"/>
        <label>1</label>
    </ligand>
</feature>
<dbReference type="GO" id="GO:0043571">
    <property type="term" value="P:maintenance of CRISPR repeat elements"/>
    <property type="evidence" value="ECO:0007669"/>
    <property type="project" value="UniProtKB-UniRule"/>
</dbReference>
<dbReference type="NCBIfam" id="TIGR01865">
    <property type="entry name" value="cas_Csn1"/>
    <property type="match status" value="1"/>
</dbReference>
<evidence type="ECO:0000256" key="11">
    <source>
        <dbReference type="ARBA" id="ARBA00046380"/>
    </source>
</evidence>
<keyword evidence="3 12" id="KW-0479">Metal-binding</keyword>
<comment type="domain">
    <text evidence="12">Has 2 endonuclease domains. The discontinuous RuvC-like domain cleaves the target DNA noncomplementary to crRNA while the HNH nuclease domain cleaves the target DNA complementary to crRNA.</text>
</comment>
<dbReference type="InterPro" id="IPR033114">
    <property type="entry name" value="HNH_CAS9"/>
</dbReference>
<keyword evidence="8 12" id="KW-0051">Antiviral defense</keyword>
<dbReference type="Pfam" id="PF13395">
    <property type="entry name" value="HNH_4"/>
    <property type="match status" value="1"/>
</dbReference>
<dbReference type="InterPro" id="IPR036397">
    <property type="entry name" value="RNaseH_sf"/>
</dbReference>
<dbReference type="AlphaFoldDB" id="A0A1C9ZTA0"/>
<feature type="domain" description="HNH Cas9-type" evidence="14">
    <location>
        <begin position="576"/>
        <end position="736"/>
    </location>
</feature>
<reference evidence="15" key="1">
    <citation type="journal article" date="2016" name="Genome Biol. Evol.">
        <title>Comparison of intracellular "Ca. Endomicrobium trichonymphae" genomovars illuminates the requirement and decay of defense systems against foreign DNA.</title>
        <authorList>
            <person name="Izawa K."/>
            <person name="Kuwahara H."/>
            <person name="Kihara K."/>
            <person name="Yuki M."/>
            <person name="Lo N."/>
            <person name="Ito T."/>
            <person name="Ohkuma M."/>
            <person name="Hongoh Y."/>
        </authorList>
    </citation>
    <scope>NUCLEOTIDE SEQUENCE</scope>
    <source>
        <strain evidence="15">HsTcC-EM16</strain>
    </source>
</reference>
<keyword evidence="4 12" id="KW-0255">Endonuclease</keyword>
<comment type="subunit">
    <text evidence="11 12">Monomer. Binds crRNA and tracrRNA.</text>
</comment>
<dbReference type="HAMAP" id="MF_01480">
    <property type="entry name" value="Cas9"/>
    <property type="match status" value="1"/>
</dbReference>
<feature type="binding site" evidence="12">
    <location>
        <position position="572"/>
    </location>
    <ligand>
        <name>Mg(2+)</name>
        <dbReference type="ChEBI" id="CHEBI:18420"/>
        <label>2</label>
    </ligand>
</feature>
<dbReference type="GO" id="GO:0003677">
    <property type="term" value="F:DNA binding"/>
    <property type="evidence" value="ECO:0007669"/>
    <property type="project" value="UniProtKB-UniRule"/>
</dbReference>
<accession>A0A1C9ZTA0</accession>
<dbReference type="InterPro" id="IPR041383">
    <property type="entry name" value="RuvC_III"/>
</dbReference>
<dbReference type="Pfam" id="PF18541">
    <property type="entry name" value="RuvC_III"/>
    <property type="match status" value="1"/>
</dbReference>
<evidence type="ECO:0000259" key="14">
    <source>
        <dbReference type="PROSITE" id="PS51749"/>
    </source>
</evidence>
<feature type="active site" description="For RuvC-like nuclease domain" evidence="12">
    <location>
        <position position="26"/>
    </location>
</feature>
<feature type="active site" description="Proton acceptor for HNH nuclease domain" evidence="12">
    <location>
        <position position="654"/>
    </location>
</feature>
<comment type="function">
    <text evidence="12">CRISPR (clustered regularly interspaced short palindromic repeat) is an adaptive immune system that provides protection against mobile genetic elements (viruses, transposable elements and conjugative plasmids). CRISPR clusters contain spacers, sequences complementary to antecedent mobile elements, and target invading nucleic acids. CRISPR clusters are transcribed and processed into CRISPR RNA (crRNA). In type II CRISPR systems correct processing of pre-crRNA requires a trans-encoded small RNA (tracrRNA), endogenous ribonuclease 3 (rnc) and this protein. The tracrRNA serves as a guide for ribonuclease 3-aided processing of pre-crRNA. Subsequently Cas9/crRNA/tracrRNA endonucleolytically cleaves linear or circular dsDNA target complementary to the spacer; Cas9 is inactive in the absence of the 2 guide RNAs (gRNA). Cas9 recognizes the protospacer adjacent motif (PAM) in the CRISPR repeat sequences to help distinguish self versus nonself, as targets within the bacterial CRISPR locus do not have PAMs. PAM recognition is also required for catalytic activity.</text>
</comment>
<feature type="binding site" evidence="12">
    <location>
        <position position="26"/>
    </location>
    <ligand>
        <name>Mg(2+)</name>
        <dbReference type="ChEBI" id="CHEBI:18420"/>
        <label>2</label>
    </ligand>
</feature>
<feature type="binding site" evidence="12">
    <location>
        <position position="572"/>
    </location>
    <ligand>
        <name>Mg(2+)</name>
        <dbReference type="ChEBI" id="CHEBI:18420"/>
        <label>1</label>
    </ligand>
</feature>